<comment type="caution">
    <text evidence="1">The sequence shown here is derived from an EMBL/GenBank/DDBJ whole genome shotgun (WGS) entry which is preliminary data.</text>
</comment>
<sequence>MPFYDSFLVETSFVDCVTPTNFVLYILLREYISSVMIDSSLSQDLVETKKDKVAIYMFFYKRLRDFSLSPFNCLYDSSAPFSARLQALVRGRMERLRNVFEVLNYTHPSTLKNEIFSDYLCMEDEDKFVVMKDSVFGLFLRKFALGFHHLSFEEMVRFLDQFFEAYDAAIQSFQPESELIPSEKPHFDMGSAPSTRKHTLDASTKIVNSVGLLGGRPETDVKKLDEILSVSRTLFPDLPAPVSMFVTSSLPPTTTITAKLSSYLSVNQS</sequence>
<dbReference type="AlphaFoldDB" id="A0A8E0VIW9"/>
<gene>
    <name evidence="1" type="ORF">FBUS_11639</name>
</gene>
<name>A0A8E0VIW9_9TREM</name>
<accession>A0A8E0VIW9</accession>
<dbReference type="OrthoDB" id="2504561at2759"/>
<dbReference type="EMBL" id="LUCM01003199">
    <property type="protein sequence ID" value="KAA0196201.1"/>
    <property type="molecule type" value="Genomic_DNA"/>
</dbReference>
<keyword evidence="2" id="KW-1185">Reference proteome</keyword>
<evidence type="ECO:0000313" key="2">
    <source>
        <dbReference type="Proteomes" id="UP000728185"/>
    </source>
</evidence>
<proteinExistence type="predicted"/>
<reference evidence="1" key="1">
    <citation type="submission" date="2019-05" db="EMBL/GenBank/DDBJ databases">
        <title>Annotation for the trematode Fasciolopsis buski.</title>
        <authorList>
            <person name="Choi Y.-J."/>
        </authorList>
    </citation>
    <scope>NUCLEOTIDE SEQUENCE</scope>
    <source>
        <strain evidence="1">HT</strain>
        <tissue evidence="1">Whole worm</tissue>
    </source>
</reference>
<protein>
    <submittedName>
        <fullName evidence="1">Uncharacterized protein</fullName>
    </submittedName>
</protein>
<dbReference type="Proteomes" id="UP000728185">
    <property type="component" value="Unassembled WGS sequence"/>
</dbReference>
<organism evidence="1 2">
    <name type="scientific">Fasciolopsis buskii</name>
    <dbReference type="NCBI Taxonomy" id="27845"/>
    <lineage>
        <taxon>Eukaryota</taxon>
        <taxon>Metazoa</taxon>
        <taxon>Spiralia</taxon>
        <taxon>Lophotrochozoa</taxon>
        <taxon>Platyhelminthes</taxon>
        <taxon>Trematoda</taxon>
        <taxon>Digenea</taxon>
        <taxon>Plagiorchiida</taxon>
        <taxon>Echinostomata</taxon>
        <taxon>Echinostomatoidea</taxon>
        <taxon>Fasciolidae</taxon>
        <taxon>Fasciolopsis</taxon>
    </lineage>
</organism>
<evidence type="ECO:0000313" key="1">
    <source>
        <dbReference type="EMBL" id="KAA0196201.1"/>
    </source>
</evidence>